<dbReference type="InterPro" id="IPR029063">
    <property type="entry name" value="SAM-dependent_MTases_sf"/>
</dbReference>
<keyword evidence="2" id="KW-1185">Reference proteome</keyword>
<dbReference type="SUPFAM" id="SSF53335">
    <property type="entry name" value="S-adenosyl-L-methionine-dependent methyltransferases"/>
    <property type="match status" value="1"/>
</dbReference>
<reference evidence="1 2" key="1">
    <citation type="journal article" date="2015" name="Genome Biol. Evol.">
        <title>Comparative Genomics of a Bacterivorous Green Alga Reveals Evolutionary Causalities and Consequences of Phago-Mixotrophic Mode of Nutrition.</title>
        <authorList>
            <person name="Burns J.A."/>
            <person name="Paasch A."/>
            <person name="Narechania A."/>
            <person name="Kim E."/>
        </authorList>
    </citation>
    <scope>NUCLEOTIDE SEQUENCE [LARGE SCALE GENOMIC DNA]</scope>
    <source>
        <strain evidence="1 2">PLY_AMNH</strain>
    </source>
</reference>
<evidence type="ECO:0008006" key="3">
    <source>
        <dbReference type="Google" id="ProtNLM"/>
    </source>
</evidence>
<evidence type="ECO:0000313" key="1">
    <source>
        <dbReference type="EMBL" id="KAK3252098.1"/>
    </source>
</evidence>
<evidence type="ECO:0000313" key="2">
    <source>
        <dbReference type="Proteomes" id="UP001190700"/>
    </source>
</evidence>
<protein>
    <recommendedName>
        <fullName evidence="3">Class I SAM-dependent methyltransferase</fullName>
    </recommendedName>
</protein>
<dbReference type="CDD" id="cd02440">
    <property type="entry name" value="AdoMet_MTases"/>
    <property type="match status" value="1"/>
</dbReference>
<organism evidence="1 2">
    <name type="scientific">Cymbomonas tetramitiformis</name>
    <dbReference type="NCBI Taxonomy" id="36881"/>
    <lineage>
        <taxon>Eukaryota</taxon>
        <taxon>Viridiplantae</taxon>
        <taxon>Chlorophyta</taxon>
        <taxon>Pyramimonadophyceae</taxon>
        <taxon>Pyramimonadales</taxon>
        <taxon>Pyramimonadaceae</taxon>
        <taxon>Cymbomonas</taxon>
    </lineage>
</organism>
<name>A0AAE0F542_9CHLO</name>
<dbReference type="Gene3D" id="3.40.50.150">
    <property type="entry name" value="Vaccinia Virus protein VP39"/>
    <property type="match status" value="1"/>
</dbReference>
<dbReference type="Pfam" id="PF13578">
    <property type="entry name" value="Methyltransf_24"/>
    <property type="match status" value="1"/>
</dbReference>
<proteinExistence type="predicted"/>
<dbReference type="Proteomes" id="UP001190700">
    <property type="component" value="Unassembled WGS sequence"/>
</dbReference>
<dbReference type="PANTHER" id="PTHR37909:SF1">
    <property type="entry name" value="S-ADENOSYL-L-METHIONINE-DEPENDENT METHYLTRANSFERASES SUPERFAMILY PROTEIN"/>
    <property type="match status" value="1"/>
</dbReference>
<accession>A0AAE0F542</accession>
<dbReference type="AlphaFoldDB" id="A0AAE0F542"/>
<sequence length="215" mass="24785">MRSRGQVPALLNEEGFKVGVELGVDSGMFSKFILMHWKTCEKHYMVDLWAPLDDTYKDGTNNVQTKEHHDLRYETAQKNVEEFPGKYKILRNSTVEAVKYFEDESVDFIYIDARHDYMSVKEDLELWYPKIRPGGIIAGHDYLTADEVAGWEGPCPHITKYSSASDYAMQPDGTRDNRAVKGAVDEFAAGKNRQVQVTYADGSLAYFWYSYFFRK</sequence>
<comment type="caution">
    <text evidence="1">The sequence shown here is derived from an EMBL/GenBank/DDBJ whole genome shotgun (WGS) entry which is preliminary data.</text>
</comment>
<dbReference type="EMBL" id="LGRX02025638">
    <property type="protein sequence ID" value="KAK3252098.1"/>
    <property type="molecule type" value="Genomic_DNA"/>
</dbReference>
<gene>
    <name evidence="1" type="ORF">CYMTET_38591</name>
</gene>
<dbReference type="PANTHER" id="PTHR37909">
    <property type="entry name" value="S-ADENOSYL-L-METHIONINE-DEPENDENT METHYLTRANSFERASES SUPERFAMILY PROTEIN"/>
    <property type="match status" value="1"/>
</dbReference>